<dbReference type="AlphaFoldDB" id="A0A8K0C5H6"/>
<organism evidence="3 4">
    <name type="scientific">Ignelater luminosus</name>
    <name type="common">Cucubano</name>
    <name type="synonym">Pyrophorus luminosus</name>
    <dbReference type="NCBI Taxonomy" id="2038154"/>
    <lineage>
        <taxon>Eukaryota</taxon>
        <taxon>Metazoa</taxon>
        <taxon>Ecdysozoa</taxon>
        <taxon>Arthropoda</taxon>
        <taxon>Hexapoda</taxon>
        <taxon>Insecta</taxon>
        <taxon>Pterygota</taxon>
        <taxon>Neoptera</taxon>
        <taxon>Endopterygota</taxon>
        <taxon>Coleoptera</taxon>
        <taxon>Polyphaga</taxon>
        <taxon>Elateriformia</taxon>
        <taxon>Elateroidea</taxon>
        <taxon>Elateridae</taxon>
        <taxon>Agrypninae</taxon>
        <taxon>Pyrophorini</taxon>
        <taxon>Ignelater</taxon>
    </lineage>
</organism>
<gene>
    <name evidence="3" type="ORF">ILUMI_24922</name>
</gene>
<dbReference type="OrthoDB" id="5317514at2759"/>
<dbReference type="GO" id="GO:0008305">
    <property type="term" value="C:integrin complex"/>
    <property type="evidence" value="ECO:0007669"/>
    <property type="project" value="TreeGrafter"/>
</dbReference>
<dbReference type="GO" id="GO:0007160">
    <property type="term" value="P:cell-matrix adhesion"/>
    <property type="evidence" value="ECO:0007669"/>
    <property type="project" value="TreeGrafter"/>
</dbReference>
<keyword evidence="2" id="KW-1133">Transmembrane helix</keyword>
<evidence type="ECO:0000313" key="4">
    <source>
        <dbReference type="Proteomes" id="UP000801492"/>
    </source>
</evidence>
<sequence length="129" mass="14102">MCKCGMMLLTISVVIVSNLILLVTSFNVDTFNYVQHKGPEQSMFGFSVATHKEQGRNWVIVGAPTSQGQQSRINRGGVVYKCSTTSDNGCDEIDFHQERTSERGRAIDDKNNQWFGATVSSAGPDGPVV</sequence>
<dbReference type="PANTHER" id="PTHR23220">
    <property type="entry name" value="INTEGRIN ALPHA"/>
    <property type="match status" value="1"/>
</dbReference>
<dbReference type="GO" id="GO:0009897">
    <property type="term" value="C:external side of plasma membrane"/>
    <property type="evidence" value="ECO:0007669"/>
    <property type="project" value="TreeGrafter"/>
</dbReference>
<comment type="caution">
    <text evidence="3">The sequence shown here is derived from an EMBL/GenBank/DDBJ whole genome shotgun (WGS) entry which is preliminary data.</text>
</comment>
<feature type="transmembrane region" description="Helical" evidence="2">
    <location>
        <begin position="6"/>
        <end position="28"/>
    </location>
</feature>
<feature type="non-terminal residue" evidence="3">
    <location>
        <position position="1"/>
    </location>
</feature>
<keyword evidence="4" id="KW-1185">Reference proteome</keyword>
<name>A0A8K0C5H6_IGNLU</name>
<feature type="repeat" description="FG-GAP" evidence="1">
    <location>
        <begin position="30"/>
        <end position="91"/>
    </location>
</feature>
<dbReference type="GO" id="GO:0098609">
    <property type="term" value="P:cell-cell adhesion"/>
    <property type="evidence" value="ECO:0007669"/>
    <property type="project" value="TreeGrafter"/>
</dbReference>
<dbReference type="InterPro" id="IPR013519">
    <property type="entry name" value="Int_alpha_beta-p"/>
</dbReference>
<keyword evidence="2" id="KW-0812">Transmembrane</keyword>
<dbReference type="InterPro" id="IPR028994">
    <property type="entry name" value="Integrin_alpha_N"/>
</dbReference>
<proteinExistence type="predicted"/>
<protein>
    <submittedName>
        <fullName evidence="3">Uncharacterized protein</fullName>
    </submittedName>
</protein>
<dbReference type="Gene3D" id="2.130.10.130">
    <property type="entry name" value="Integrin alpha, N-terminal"/>
    <property type="match status" value="1"/>
</dbReference>
<dbReference type="GO" id="GO:0007229">
    <property type="term" value="P:integrin-mediated signaling pathway"/>
    <property type="evidence" value="ECO:0007669"/>
    <property type="project" value="TreeGrafter"/>
</dbReference>
<dbReference type="PROSITE" id="PS51470">
    <property type="entry name" value="FG_GAP"/>
    <property type="match status" value="1"/>
</dbReference>
<reference evidence="3" key="1">
    <citation type="submission" date="2019-08" db="EMBL/GenBank/DDBJ databases">
        <title>The genome of the North American firefly Photinus pyralis.</title>
        <authorList>
            <consortium name="Photinus pyralis genome working group"/>
            <person name="Fallon T.R."/>
            <person name="Sander Lower S.E."/>
            <person name="Weng J.-K."/>
        </authorList>
    </citation>
    <scope>NUCLEOTIDE SEQUENCE</scope>
    <source>
        <strain evidence="3">TRF0915ILg1</strain>
        <tissue evidence="3">Whole body</tissue>
    </source>
</reference>
<dbReference type="Proteomes" id="UP000801492">
    <property type="component" value="Unassembled WGS sequence"/>
</dbReference>
<evidence type="ECO:0000313" key="3">
    <source>
        <dbReference type="EMBL" id="KAF2881255.1"/>
    </source>
</evidence>
<accession>A0A8K0C5H6</accession>
<keyword evidence="2" id="KW-0472">Membrane</keyword>
<evidence type="ECO:0000256" key="2">
    <source>
        <dbReference type="SAM" id="Phobius"/>
    </source>
</evidence>
<evidence type="ECO:0000256" key="1">
    <source>
        <dbReference type="PROSITE-ProRule" id="PRU00803"/>
    </source>
</evidence>
<dbReference type="EMBL" id="VTPC01090836">
    <property type="protein sequence ID" value="KAF2881255.1"/>
    <property type="molecule type" value="Genomic_DNA"/>
</dbReference>
<dbReference type="SMART" id="SM00191">
    <property type="entry name" value="Int_alpha"/>
    <property type="match status" value="1"/>
</dbReference>
<dbReference type="GO" id="GO:0005178">
    <property type="term" value="F:integrin binding"/>
    <property type="evidence" value="ECO:0007669"/>
    <property type="project" value="TreeGrafter"/>
</dbReference>
<dbReference type="SUPFAM" id="SSF69318">
    <property type="entry name" value="Integrin alpha N-terminal domain"/>
    <property type="match status" value="1"/>
</dbReference>
<dbReference type="PANTHER" id="PTHR23220:SF133">
    <property type="entry name" value="INTEGRIN ALPHA-PS2"/>
    <property type="match status" value="1"/>
</dbReference>
<dbReference type="GO" id="GO:0033627">
    <property type="term" value="P:cell adhesion mediated by integrin"/>
    <property type="evidence" value="ECO:0007669"/>
    <property type="project" value="TreeGrafter"/>
</dbReference>